<dbReference type="EMBL" id="JAYLLH010000004">
    <property type="protein sequence ID" value="MEC3860628.1"/>
    <property type="molecule type" value="Genomic_DNA"/>
</dbReference>
<proteinExistence type="predicted"/>
<dbReference type="InterPro" id="IPR010865">
    <property type="entry name" value="DUF1499"/>
</dbReference>
<evidence type="ECO:0000313" key="2">
    <source>
        <dbReference type="Proteomes" id="UP001348149"/>
    </source>
</evidence>
<keyword evidence="2" id="KW-1185">Reference proteome</keyword>
<name>A0ABU6HDT8_9RHOB</name>
<organism evidence="1 2">
    <name type="scientific">Mesobacterium hydrothermale</name>
    <dbReference type="NCBI Taxonomy" id="3111907"/>
    <lineage>
        <taxon>Bacteria</taxon>
        <taxon>Pseudomonadati</taxon>
        <taxon>Pseudomonadota</taxon>
        <taxon>Alphaproteobacteria</taxon>
        <taxon>Rhodobacterales</taxon>
        <taxon>Roseobacteraceae</taxon>
        <taxon>Mesobacterium</taxon>
    </lineage>
</organism>
<gene>
    <name evidence="1" type="ORF">VK792_04975</name>
</gene>
<accession>A0ABU6HDT8</accession>
<comment type="caution">
    <text evidence="1">The sequence shown here is derived from an EMBL/GenBank/DDBJ whole genome shotgun (WGS) entry which is preliminary data.</text>
</comment>
<dbReference type="Proteomes" id="UP001348149">
    <property type="component" value="Unassembled WGS sequence"/>
</dbReference>
<evidence type="ECO:0000313" key="1">
    <source>
        <dbReference type="EMBL" id="MEC3860628.1"/>
    </source>
</evidence>
<protein>
    <submittedName>
        <fullName evidence="1">DUF1499 domain-containing protein</fullName>
    </submittedName>
</protein>
<dbReference type="RefSeq" id="WP_326296249.1">
    <property type="nucleotide sequence ID" value="NZ_JAYLLH010000004.1"/>
</dbReference>
<sequence length="143" mass="16054">MKRRKGRGRLVLWLIILATLSALAWIRFAPSAVAQWHVDPHVTANQDLADGVRRRLPAEPGRMEALDAIIRATPRTRVLAGSARDGFVTYVTRSKWFGFPDYTTVRQENGQIGIWGRLRFGLSDMGVNKARVDGWLASLDKTP</sequence>
<dbReference type="Pfam" id="PF07386">
    <property type="entry name" value="DUF1499"/>
    <property type="match status" value="1"/>
</dbReference>
<reference evidence="1 2" key="1">
    <citation type="submission" date="2024-01" db="EMBL/GenBank/DDBJ databases">
        <title>Mesobacterium rodlantinim sp. nov., isolated from shallow sea hydrothermal systems off Kueishantao Island.</title>
        <authorList>
            <person name="Su Z."/>
            <person name="Tang K."/>
        </authorList>
    </citation>
    <scope>NUCLEOTIDE SEQUENCE [LARGE SCALE GENOMIC DNA]</scope>
    <source>
        <strain evidence="1 2">TK19101</strain>
    </source>
</reference>